<keyword evidence="3" id="KW-1133">Transmembrane helix</keyword>
<evidence type="ECO:0000256" key="4">
    <source>
        <dbReference type="ARBA" id="ARBA00023136"/>
    </source>
</evidence>
<feature type="compositionally biased region" description="Low complexity" evidence="5">
    <location>
        <begin position="124"/>
        <end position="139"/>
    </location>
</feature>
<dbReference type="STRING" id="1313304.CALK_1450"/>
<keyword evidence="2" id="KW-0812">Transmembrane</keyword>
<feature type="compositionally biased region" description="Gly residues" evidence="5">
    <location>
        <begin position="107"/>
        <end position="123"/>
    </location>
</feature>
<keyword evidence="7" id="KW-1185">Reference proteome</keyword>
<gene>
    <name evidence="6" type="ORF">CALK_1450</name>
</gene>
<accession>U7D911</accession>
<dbReference type="Proteomes" id="UP000017148">
    <property type="component" value="Unassembled WGS sequence"/>
</dbReference>
<dbReference type="AlphaFoldDB" id="U7D911"/>
<feature type="compositionally biased region" description="Acidic residues" evidence="5">
    <location>
        <begin position="1"/>
        <end position="12"/>
    </location>
</feature>
<evidence type="ECO:0000313" key="7">
    <source>
        <dbReference type="Proteomes" id="UP000017148"/>
    </source>
</evidence>
<dbReference type="RefSeq" id="WP_022636906.1">
    <property type="nucleotide sequence ID" value="NZ_ASJR01000011.1"/>
</dbReference>
<sequence>MVMEEEEEEEPEKQEQIEREKQTLKPDEPDDTPEAQTGGGGGDPRERVMKRGVLGRLSGPITGEEVANADPLAKGGHAQGVDALLSGSQGIQSGGGSGAGRASASGIGFGGSGSQSGFGGGSGDVDLSGLSGRQRTQQTEIRRREVQQVEPTQRASSGGMEGGRSRANIMRTVRNNMASLQYAYNRHLNSNPDAEGMIEVSWAIDEDGNVLHCSVESTTMNDPEFEELVVERIRSWNFGPIDIPGDVTSVTYPFVFTQ</sequence>
<evidence type="ECO:0000256" key="3">
    <source>
        <dbReference type="ARBA" id="ARBA00022989"/>
    </source>
</evidence>
<dbReference type="eggNOG" id="COG0810">
    <property type="taxonomic scope" value="Bacteria"/>
</dbReference>
<organism evidence="6 7">
    <name type="scientific">Chitinivibrio alkaliphilus ACht1</name>
    <dbReference type="NCBI Taxonomy" id="1313304"/>
    <lineage>
        <taxon>Bacteria</taxon>
        <taxon>Pseudomonadati</taxon>
        <taxon>Fibrobacterota</taxon>
        <taxon>Chitinivibrionia</taxon>
        <taxon>Chitinivibrionales</taxon>
        <taxon>Chitinivibrionaceae</taxon>
        <taxon>Chitinivibrio</taxon>
    </lineage>
</organism>
<feature type="compositionally biased region" description="Basic and acidic residues" evidence="5">
    <location>
        <begin position="13"/>
        <end position="27"/>
    </location>
</feature>
<proteinExistence type="predicted"/>
<dbReference type="GO" id="GO:0016020">
    <property type="term" value="C:membrane"/>
    <property type="evidence" value="ECO:0007669"/>
    <property type="project" value="UniProtKB-SubCell"/>
</dbReference>
<reference evidence="6 7" key="1">
    <citation type="journal article" date="2013" name="Environ. Microbiol.">
        <title>Genome analysis of Chitinivibrio alkaliphilus gen. nov., sp. nov., a novel extremely haloalkaliphilic anaerobic chitinolytic bacterium from the candidate phylum Termite Group 3.</title>
        <authorList>
            <person name="Sorokin D.Y."/>
            <person name="Gumerov V.M."/>
            <person name="Rakitin A.L."/>
            <person name="Beletsky A.V."/>
            <person name="Damste J.S."/>
            <person name="Muyzer G."/>
            <person name="Mardanov A.V."/>
            <person name="Ravin N.V."/>
        </authorList>
    </citation>
    <scope>NUCLEOTIDE SEQUENCE [LARGE SCALE GENOMIC DNA]</scope>
    <source>
        <strain evidence="6 7">ACht1</strain>
    </source>
</reference>
<dbReference type="InterPro" id="IPR049806">
    <property type="entry name" value="MasK-like_C"/>
</dbReference>
<evidence type="ECO:0000256" key="2">
    <source>
        <dbReference type="ARBA" id="ARBA00022692"/>
    </source>
</evidence>
<dbReference type="SUPFAM" id="SSF74653">
    <property type="entry name" value="TolA/TonB C-terminal domain"/>
    <property type="match status" value="1"/>
</dbReference>
<comment type="caution">
    <text evidence="6">The sequence shown here is derived from an EMBL/GenBank/DDBJ whole genome shotgun (WGS) entry which is preliminary data.</text>
</comment>
<name>U7D911_9BACT</name>
<dbReference type="EMBL" id="ASJR01000011">
    <property type="protein sequence ID" value="ERP31587.1"/>
    <property type="molecule type" value="Genomic_DNA"/>
</dbReference>
<evidence type="ECO:0000313" key="6">
    <source>
        <dbReference type="EMBL" id="ERP31587.1"/>
    </source>
</evidence>
<feature type="region of interest" description="Disordered" evidence="5">
    <location>
        <begin position="86"/>
        <end position="165"/>
    </location>
</feature>
<evidence type="ECO:0000256" key="1">
    <source>
        <dbReference type="ARBA" id="ARBA00004167"/>
    </source>
</evidence>
<keyword evidence="4" id="KW-0472">Membrane</keyword>
<feature type="region of interest" description="Disordered" evidence="5">
    <location>
        <begin position="1"/>
        <end position="74"/>
    </location>
</feature>
<dbReference type="NCBIfam" id="NF033768">
    <property type="entry name" value="myxo_SS_tail"/>
    <property type="match status" value="1"/>
</dbReference>
<dbReference type="NCBIfam" id="TIGR01352">
    <property type="entry name" value="tonB_Cterm"/>
    <property type="match status" value="1"/>
</dbReference>
<protein>
    <submittedName>
        <fullName evidence="6">TonB protein</fullName>
    </submittedName>
</protein>
<comment type="subcellular location">
    <subcellularLocation>
        <location evidence="1">Membrane</location>
        <topology evidence="1">Single-pass membrane protein</topology>
    </subcellularLocation>
</comment>
<dbReference type="InterPro" id="IPR006260">
    <property type="entry name" value="TonB/TolA_C"/>
</dbReference>
<dbReference type="OrthoDB" id="7057177at2"/>
<evidence type="ECO:0000256" key="5">
    <source>
        <dbReference type="SAM" id="MobiDB-lite"/>
    </source>
</evidence>